<reference evidence="8 9" key="1">
    <citation type="submission" date="2016-10" db="EMBL/GenBank/DDBJ databases">
        <authorList>
            <person name="de Groot N.N."/>
        </authorList>
    </citation>
    <scope>NUCLEOTIDE SEQUENCE [LARGE SCALE GENOMIC DNA]</scope>
    <source>
        <strain evidence="8 9">DSM 15230</strain>
    </source>
</reference>
<dbReference type="OrthoDB" id="9766445at2"/>
<accession>A0A1G5V049</accession>
<keyword evidence="6" id="KW-0663">Pyridoxal phosphate</keyword>
<keyword evidence="5" id="KW-0808">Transferase</keyword>
<dbReference type="Gene3D" id="3.40.640.10">
    <property type="entry name" value="Type I PLP-dependent aspartate aminotransferase-like (Major domain)"/>
    <property type="match status" value="1"/>
</dbReference>
<evidence type="ECO:0000256" key="4">
    <source>
        <dbReference type="ARBA" id="ARBA00022576"/>
    </source>
</evidence>
<keyword evidence="4" id="KW-0032">Aminotransferase</keyword>
<evidence type="ECO:0000259" key="7">
    <source>
        <dbReference type="Pfam" id="PF00155"/>
    </source>
</evidence>
<name>A0A1G5V049_9FIRM</name>
<dbReference type="InterPro" id="IPR015424">
    <property type="entry name" value="PyrdxlP-dep_Trfase"/>
</dbReference>
<evidence type="ECO:0000256" key="3">
    <source>
        <dbReference type="ARBA" id="ARBA00011738"/>
    </source>
</evidence>
<dbReference type="GO" id="GO:0008483">
    <property type="term" value="F:transaminase activity"/>
    <property type="evidence" value="ECO:0007669"/>
    <property type="project" value="UniProtKB-KW"/>
</dbReference>
<evidence type="ECO:0000313" key="9">
    <source>
        <dbReference type="Proteomes" id="UP000199689"/>
    </source>
</evidence>
<keyword evidence="9" id="KW-1185">Reference proteome</keyword>
<evidence type="ECO:0000256" key="6">
    <source>
        <dbReference type="ARBA" id="ARBA00022898"/>
    </source>
</evidence>
<dbReference type="PANTHER" id="PTHR11879:SF22">
    <property type="entry name" value="ASPARTATE AMINOTRANSFERASE, MITOCHONDRIAL"/>
    <property type="match status" value="1"/>
</dbReference>
<evidence type="ECO:0000256" key="5">
    <source>
        <dbReference type="ARBA" id="ARBA00022679"/>
    </source>
</evidence>
<feature type="domain" description="Aminotransferase class I/classII large" evidence="7">
    <location>
        <begin position="36"/>
        <end position="404"/>
    </location>
</feature>
<sequence>MYSIAAKQAKGKFAQDNIFAANNKAVALADKLGNDKVINATVGSILDEDGNLVVLDVVQEEYKKLTPRQYSSYAPIQGYAEYLDDCIDQCFGESRPAGYIRACSTPGGTGVLHHAVHNYSEIGDEILITDWHWGAYDSVIKDNNRKIRTFSLINKEGHFDLDDFRIQLNDLVSKQKNTVILLNGIANNPTGYCMTVAEWQAAVDAIRAAVENTDKNVILVPDVAYLDYSGEKKECRKFFKVFGNLPKNILVIVAYTLSKGFTLYGQRMGAMIGITSDEGVAKEFVDINQYSSRATWSNCNSAPQQAMIAICRDPAKIEKLDEERKFYFEMIQQRANIFMKEADELGIKYVPYISGFFITIPMEGAQAVCDKLQEDNIFMVPLKKGIRLAVCSVSKKKMQGLAGKLKAAMDEVGVRQ</sequence>
<dbReference type="Pfam" id="PF00155">
    <property type="entry name" value="Aminotran_1_2"/>
    <property type="match status" value="1"/>
</dbReference>
<dbReference type="Proteomes" id="UP000199689">
    <property type="component" value="Unassembled WGS sequence"/>
</dbReference>
<organism evidence="8 9">
    <name type="scientific">Allisonella histaminiformans</name>
    <dbReference type="NCBI Taxonomy" id="209880"/>
    <lineage>
        <taxon>Bacteria</taxon>
        <taxon>Bacillati</taxon>
        <taxon>Bacillota</taxon>
        <taxon>Negativicutes</taxon>
        <taxon>Veillonellales</taxon>
        <taxon>Veillonellaceae</taxon>
        <taxon>Allisonella</taxon>
    </lineage>
</organism>
<dbReference type="PANTHER" id="PTHR11879">
    <property type="entry name" value="ASPARTATE AMINOTRANSFERASE"/>
    <property type="match status" value="1"/>
</dbReference>
<dbReference type="GO" id="GO:0042802">
    <property type="term" value="F:identical protein binding"/>
    <property type="evidence" value="ECO:0007669"/>
    <property type="project" value="TreeGrafter"/>
</dbReference>
<dbReference type="InterPro" id="IPR000796">
    <property type="entry name" value="Asp_trans"/>
</dbReference>
<protein>
    <submittedName>
        <fullName evidence="8">Aromatic-amino-acid transaminase</fullName>
    </submittedName>
</protein>
<dbReference type="RefSeq" id="WP_091363022.1">
    <property type="nucleotide sequence ID" value="NZ_FMXA01000004.1"/>
</dbReference>
<comment type="subunit">
    <text evidence="3">Homodimer.</text>
</comment>
<evidence type="ECO:0000313" key="8">
    <source>
        <dbReference type="EMBL" id="SDA39224.1"/>
    </source>
</evidence>
<dbReference type="GO" id="GO:0030170">
    <property type="term" value="F:pyridoxal phosphate binding"/>
    <property type="evidence" value="ECO:0007669"/>
    <property type="project" value="InterPro"/>
</dbReference>
<dbReference type="GO" id="GO:0006520">
    <property type="term" value="P:amino acid metabolic process"/>
    <property type="evidence" value="ECO:0007669"/>
    <property type="project" value="InterPro"/>
</dbReference>
<dbReference type="GeneID" id="87755301"/>
<dbReference type="InterPro" id="IPR015422">
    <property type="entry name" value="PyrdxlP-dep_Trfase_small"/>
</dbReference>
<dbReference type="InterPro" id="IPR004839">
    <property type="entry name" value="Aminotransferase_I/II_large"/>
</dbReference>
<gene>
    <name evidence="8" type="ORF">SAMN02910343_00253</name>
</gene>
<dbReference type="EMBL" id="FMXA01000004">
    <property type="protein sequence ID" value="SDA39224.1"/>
    <property type="molecule type" value="Genomic_DNA"/>
</dbReference>
<comment type="cofactor">
    <cofactor evidence="1">
        <name>pyridoxal 5'-phosphate</name>
        <dbReference type="ChEBI" id="CHEBI:597326"/>
    </cofactor>
</comment>
<dbReference type="InterPro" id="IPR015421">
    <property type="entry name" value="PyrdxlP-dep_Trfase_major"/>
</dbReference>
<dbReference type="SUPFAM" id="SSF53383">
    <property type="entry name" value="PLP-dependent transferases"/>
    <property type="match status" value="1"/>
</dbReference>
<dbReference type="Gene3D" id="3.90.1150.10">
    <property type="entry name" value="Aspartate Aminotransferase, domain 1"/>
    <property type="match status" value="1"/>
</dbReference>
<dbReference type="AlphaFoldDB" id="A0A1G5V049"/>
<evidence type="ECO:0000256" key="2">
    <source>
        <dbReference type="ARBA" id="ARBA00007441"/>
    </source>
</evidence>
<dbReference type="CDD" id="cd00609">
    <property type="entry name" value="AAT_like"/>
    <property type="match status" value="1"/>
</dbReference>
<dbReference type="STRING" id="209880.SAMN02910343_00253"/>
<evidence type="ECO:0000256" key="1">
    <source>
        <dbReference type="ARBA" id="ARBA00001933"/>
    </source>
</evidence>
<comment type="similarity">
    <text evidence="2">Belongs to the class-I pyridoxal-phosphate-dependent aminotransferase family.</text>
</comment>
<proteinExistence type="inferred from homology"/>